<dbReference type="Proteomes" id="UP000053989">
    <property type="component" value="Unassembled WGS sequence"/>
</dbReference>
<dbReference type="HOGENOM" id="CLU_3033746_0_0_1"/>
<accession>A0A0C2ZA76</accession>
<evidence type="ECO:0000313" key="2">
    <source>
        <dbReference type="Proteomes" id="UP000053989"/>
    </source>
</evidence>
<evidence type="ECO:0000313" key="1">
    <source>
        <dbReference type="EMBL" id="KIM50012.1"/>
    </source>
</evidence>
<gene>
    <name evidence="1" type="ORF">SCLCIDRAFT_34779</name>
</gene>
<dbReference type="AlphaFoldDB" id="A0A0C2ZA76"/>
<protein>
    <submittedName>
        <fullName evidence="1">Uncharacterized protein</fullName>
    </submittedName>
</protein>
<name>A0A0C2ZA76_9AGAM</name>
<dbReference type="EMBL" id="KN822834">
    <property type="protein sequence ID" value="KIM50012.1"/>
    <property type="molecule type" value="Genomic_DNA"/>
</dbReference>
<dbReference type="InParanoid" id="A0A0C2ZA76"/>
<keyword evidence="2" id="KW-1185">Reference proteome</keyword>
<reference evidence="1 2" key="1">
    <citation type="submission" date="2014-04" db="EMBL/GenBank/DDBJ databases">
        <authorList>
            <consortium name="DOE Joint Genome Institute"/>
            <person name="Kuo A."/>
            <person name="Kohler A."/>
            <person name="Nagy L.G."/>
            <person name="Floudas D."/>
            <person name="Copeland A."/>
            <person name="Barry K.W."/>
            <person name="Cichocki N."/>
            <person name="Veneault-Fourrey C."/>
            <person name="LaButti K."/>
            <person name="Lindquist E.A."/>
            <person name="Lipzen A."/>
            <person name="Lundell T."/>
            <person name="Morin E."/>
            <person name="Murat C."/>
            <person name="Sun H."/>
            <person name="Tunlid A."/>
            <person name="Henrissat B."/>
            <person name="Grigoriev I.V."/>
            <person name="Hibbett D.S."/>
            <person name="Martin F."/>
            <person name="Nordberg H.P."/>
            <person name="Cantor M.N."/>
            <person name="Hua S.X."/>
        </authorList>
    </citation>
    <scope>NUCLEOTIDE SEQUENCE [LARGE SCALE GENOMIC DNA]</scope>
    <source>
        <strain evidence="1 2">Foug A</strain>
    </source>
</reference>
<sequence>MKSAIIDWITPKGQSLNLYIHGMLRLAEDSTMNVLEPFSVPQVLTGRTLIFKDTI</sequence>
<organism evidence="1 2">
    <name type="scientific">Scleroderma citrinum Foug A</name>
    <dbReference type="NCBI Taxonomy" id="1036808"/>
    <lineage>
        <taxon>Eukaryota</taxon>
        <taxon>Fungi</taxon>
        <taxon>Dikarya</taxon>
        <taxon>Basidiomycota</taxon>
        <taxon>Agaricomycotina</taxon>
        <taxon>Agaricomycetes</taxon>
        <taxon>Agaricomycetidae</taxon>
        <taxon>Boletales</taxon>
        <taxon>Sclerodermatineae</taxon>
        <taxon>Sclerodermataceae</taxon>
        <taxon>Scleroderma</taxon>
    </lineage>
</organism>
<reference evidence="2" key="2">
    <citation type="submission" date="2015-01" db="EMBL/GenBank/DDBJ databases">
        <title>Evolutionary Origins and Diversification of the Mycorrhizal Mutualists.</title>
        <authorList>
            <consortium name="DOE Joint Genome Institute"/>
            <consortium name="Mycorrhizal Genomics Consortium"/>
            <person name="Kohler A."/>
            <person name="Kuo A."/>
            <person name="Nagy L.G."/>
            <person name="Floudas D."/>
            <person name="Copeland A."/>
            <person name="Barry K.W."/>
            <person name="Cichocki N."/>
            <person name="Veneault-Fourrey C."/>
            <person name="LaButti K."/>
            <person name="Lindquist E.A."/>
            <person name="Lipzen A."/>
            <person name="Lundell T."/>
            <person name="Morin E."/>
            <person name="Murat C."/>
            <person name="Riley R."/>
            <person name="Ohm R."/>
            <person name="Sun H."/>
            <person name="Tunlid A."/>
            <person name="Henrissat B."/>
            <person name="Grigoriev I.V."/>
            <person name="Hibbett D.S."/>
            <person name="Martin F."/>
        </authorList>
    </citation>
    <scope>NUCLEOTIDE SEQUENCE [LARGE SCALE GENOMIC DNA]</scope>
    <source>
        <strain evidence="2">Foug A</strain>
    </source>
</reference>
<proteinExistence type="predicted"/>